<sequence length="83" mass="9805">MENMNLRETLSNQTWSLSFRQDCSEIDNLWRTTKSIASSKETQTINEAYDPSEPHMVLLRILQCLPTKHRRKMLNMVSYRSCP</sequence>
<keyword evidence="2" id="KW-1185">Reference proteome</keyword>
<dbReference type="Proteomes" id="UP000828390">
    <property type="component" value="Unassembled WGS sequence"/>
</dbReference>
<comment type="caution">
    <text evidence="1">The sequence shown here is derived from an EMBL/GenBank/DDBJ whole genome shotgun (WGS) entry which is preliminary data.</text>
</comment>
<reference evidence="1" key="2">
    <citation type="submission" date="2020-11" db="EMBL/GenBank/DDBJ databases">
        <authorList>
            <person name="McCartney M.A."/>
            <person name="Auch B."/>
            <person name="Kono T."/>
            <person name="Mallez S."/>
            <person name="Becker A."/>
            <person name="Gohl D.M."/>
            <person name="Silverstein K.A.T."/>
            <person name="Koren S."/>
            <person name="Bechman K.B."/>
            <person name="Herman A."/>
            <person name="Abrahante J.E."/>
            <person name="Garbe J."/>
        </authorList>
    </citation>
    <scope>NUCLEOTIDE SEQUENCE</scope>
    <source>
        <strain evidence="1">Duluth1</strain>
        <tissue evidence="1">Whole animal</tissue>
    </source>
</reference>
<evidence type="ECO:0000313" key="1">
    <source>
        <dbReference type="EMBL" id="KAH3855855.1"/>
    </source>
</evidence>
<reference evidence="1" key="1">
    <citation type="journal article" date="2019" name="bioRxiv">
        <title>The Genome of the Zebra Mussel, Dreissena polymorpha: A Resource for Invasive Species Research.</title>
        <authorList>
            <person name="McCartney M.A."/>
            <person name="Auch B."/>
            <person name="Kono T."/>
            <person name="Mallez S."/>
            <person name="Zhang Y."/>
            <person name="Obille A."/>
            <person name="Becker A."/>
            <person name="Abrahante J.E."/>
            <person name="Garbe J."/>
            <person name="Badalamenti J.P."/>
            <person name="Herman A."/>
            <person name="Mangelson H."/>
            <person name="Liachko I."/>
            <person name="Sullivan S."/>
            <person name="Sone E.D."/>
            <person name="Koren S."/>
            <person name="Silverstein K.A.T."/>
            <person name="Beckman K.B."/>
            <person name="Gohl D.M."/>
        </authorList>
    </citation>
    <scope>NUCLEOTIDE SEQUENCE</scope>
    <source>
        <strain evidence="1">Duluth1</strain>
        <tissue evidence="1">Whole animal</tissue>
    </source>
</reference>
<proteinExistence type="predicted"/>
<name>A0A9D4R794_DREPO</name>
<dbReference type="AlphaFoldDB" id="A0A9D4R794"/>
<protein>
    <submittedName>
        <fullName evidence="1">Uncharacterized protein</fullName>
    </submittedName>
</protein>
<dbReference type="EMBL" id="JAIWYP010000003">
    <property type="protein sequence ID" value="KAH3855855.1"/>
    <property type="molecule type" value="Genomic_DNA"/>
</dbReference>
<organism evidence="1 2">
    <name type="scientific">Dreissena polymorpha</name>
    <name type="common">Zebra mussel</name>
    <name type="synonym">Mytilus polymorpha</name>
    <dbReference type="NCBI Taxonomy" id="45954"/>
    <lineage>
        <taxon>Eukaryota</taxon>
        <taxon>Metazoa</taxon>
        <taxon>Spiralia</taxon>
        <taxon>Lophotrochozoa</taxon>
        <taxon>Mollusca</taxon>
        <taxon>Bivalvia</taxon>
        <taxon>Autobranchia</taxon>
        <taxon>Heteroconchia</taxon>
        <taxon>Euheterodonta</taxon>
        <taxon>Imparidentia</taxon>
        <taxon>Neoheterodontei</taxon>
        <taxon>Myida</taxon>
        <taxon>Dreissenoidea</taxon>
        <taxon>Dreissenidae</taxon>
        <taxon>Dreissena</taxon>
    </lineage>
</organism>
<evidence type="ECO:0000313" key="2">
    <source>
        <dbReference type="Proteomes" id="UP000828390"/>
    </source>
</evidence>
<gene>
    <name evidence="1" type="ORF">DPMN_098425</name>
</gene>
<accession>A0A9D4R794</accession>